<name>A0ACB9GH92_CICIN</name>
<protein>
    <submittedName>
        <fullName evidence="1">Uncharacterized protein</fullName>
    </submittedName>
</protein>
<proteinExistence type="predicted"/>
<dbReference type="EMBL" id="CM042010">
    <property type="protein sequence ID" value="KAI3782431.1"/>
    <property type="molecule type" value="Genomic_DNA"/>
</dbReference>
<comment type="caution">
    <text evidence="1">The sequence shown here is derived from an EMBL/GenBank/DDBJ whole genome shotgun (WGS) entry which is preliminary data.</text>
</comment>
<reference evidence="1 2" key="2">
    <citation type="journal article" date="2022" name="Mol. Ecol. Resour.">
        <title>The genomes of chicory, endive, great burdock and yacon provide insights into Asteraceae paleo-polyploidization history and plant inulin production.</title>
        <authorList>
            <person name="Fan W."/>
            <person name="Wang S."/>
            <person name="Wang H."/>
            <person name="Wang A."/>
            <person name="Jiang F."/>
            <person name="Liu H."/>
            <person name="Zhao H."/>
            <person name="Xu D."/>
            <person name="Zhang Y."/>
        </authorList>
    </citation>
    <scope>NUCLEOTIDE SEQUENCE [LARGE SCALE GENOMIC DNA]</scope>
    <source>
        <strain evidence="2">cv. Punajuju</strain>
        <tissue evidence="1">Leaves</tissue>
    </source>
</reference>
<reference evidence="2" key="1">
    <citation type="journal article" date="2022" name="Mol. Ecol. Resour.">
        <title>The genomes of chicory, endive, great burdock and yacon provide insights into Asteraceae palaeo-polyploidization history and plant inulin production.</title>
        <authorList>
            <person name="Fan W."/>
            <person name="Wang S."/>
            <person name="Wang H."/>
            <person name="Wang A."/>
            <person name="Jiang F."/>
            <person name="Liu H."/>
            <person name="Zhao H."/>
            <person name="Xu D."/>
            <person name="Zhang Y."/>
        </authorList>
    </citation>
    <scope>NUCLEOTIDE SEQUENCE [LARGE SCALE GENOMIC DNA]</scope>
    <source>
        <strain evidence="2">cv. Punajuju</strain>
    </source>
</reference>
<keyword evidence="2" id="KW-1185">Reference proteome</keyword>
<accession>A0ACB9GH92</accession>
<evidence type="ECO:0000313" key="1">
    <source>
        <dbReference type="EMBL" id="KAI3782431.1"/>
    </source>
</evidence>
<evidence type="ECO:0000313" key="2">
    <source>
        <dbReference type="Proteomes" id="UP001055811"/>
    </source>
</evidence>
<gene>
    <name evidence="1" type="ORF">L2E82_12478</name>
</gene>
<organism evidence="1 2">
    <name type="scientific">Cichorium intybus</name>
    <name type="common">Chicory</name>
    <dbReference type="NCBI Taxonomy" id="13427"/>
    <lineage>
        <taxon>Eukaryota</taxon>
        <taxon>Viridiplantae</taxon>
        <taxon>Streptophyta</taxon>
        <taxon>Embryophyta</taxon>
        <taxon>Tracheophyta</taxon>
        <taxon>Spermatophyta</taxon>
        <taxon>Magnoliopsida</taxon>
        <taxon>eudicotyledons</taxon>
        <taxon>Gunneridae</taxon>
        <taxon>Pentapetalae</taxon>
        <taxon>asterids</taxon>
        <taxon>campanulids</taxon>
        <taxon>Asterales</taxon>
        <taxon>Asteraceae</taxon>
        <taxon>Cichorioideae</taxon>
        <taxon>Cichorieae</taxon>
        <taxon>Cichoriinae</taxon>
        <taxon>Cichorium</taxon>
    </lineage>
</organism>
<dbReference type="Proteomes" id="UP001055811">
    <property type="component" value="Linkage Group LG02"/>
</dbReference>
<sequence>MLTKHSDMESDKQSPGCSAGDAVRWMRCRRSCSNEGEMSDAQMRMDRDVRGDLRSTSNEMCVTGLGN</sequence>